<evidence type="ECO:0000256" key="1">
    <source>
        <dbReference type="SAM" id="Phobius"/>
    </source>
</evidence>
<dbReference type="Proteomes" id="UP000199297">
    <property type="component" value="Unassembled WGS sequence"/>
</dbReference>
<dbReference type="EMBL" id="FOBI01000004">
    <property type="protein sequence ID" value="SEK95805.1"/>
    <property type="molecule type" value="Genomic_DNA"/>
</dbReference>
<keyword evidence="1" id="KW-1133">Transmembrane helix</keyword>
<protein>
    <submittedName>
        <fullName evidence="2">MSHA pilin protein MshC</fullName>
    </submittedName>
</protein>
<evidence type="ECO:0000313" key="3">
    <source>
        <dbReference type="Proteomes" id="UP000199297"/>
    </source>
</evidence>
<dbReference type="RefSeq" id="WP_085284433.1">
    <property type="nucleotide sequence ID" value="NZ_FOBI01000004.1"/>
</dbReference>
<gene>
    <name evidence="2" type="ORF">SAMN05216262_10497</name>
</gene>
<keyword evidence="1" id="KW-0472">Membrane</keyword>
<dbReference type="InterPro" id="IPR012902">
    <property type="entry name" value="N_methyl_site"/>
</dbReference>
<dbReference type="OrthoDB" id="5873580at2"/>
<proteinExistence type="predicted"/>
<dbReference type="InterPro" id="IPR045584">
    <property type="entry name" value="Pilin-like"/>
</dbReference>
<sequence>MKALHKQQGFTLVELVVVIIILGILAVSVAPKFFSAKGFAEYGYQSDIIAKLRLIQTKAMQQTNTAYCHRVLITASQLGAPDDCDNNPSFSLAWQPSATGLVITASDNVTLSSNIAGNSFTFDSMGRPSCGTCIISVNGEQTLQIKIESEGYIHAL</sequence>
<dbReference type="STRING" id="641665.GCA_002104455_02910"/>
<dbReference type="SUPFAM" id="SSF54523">
    <property type="entry name" value="Pili subunits"/>
    <property type="match status" value="1"/>
</dbReference>
<dbReference type="Pfam" id="PF07963">
    <property type="entry name" value="N_methyl"/>
    <property type="match status" value="1"/>
</dbReference>
<reference evidence="3" key="1">
    <citation type="submission" date="2016-10" db="EMBL/GenBank/DDBJ databases">
        <authorList>
            <person name="Varghese N."/>
            <person name="Submissions S."/>
        </authorList>
    </citation>
    <scope>NUCLEOTIDE SEQUENCE [LARGE SCALE GENOMIC DNA]</scope>
    <source>
        <strain evidence="3">CGMCC 1.9127</strain>
    </source>
</reference>
<dbReference type="PROSITE" id="PS00409">
    <property type="entry name" value="PROKAR_NTER_METHYL"/>
    <property type="match status" value="1"/>
</dbReference>
<dbReference type="Gene3D" id="3.30.700.10">
    <property type="entry name" value="Glycoprotein, Type 4 Pilin"/>
    <property type="match status" value="1"/>
</dbReference>
<feature type="transmembrane region" description="Helical" evidence="1">
    <location>
        <begin position="12"/>
        <end position="30"/>
    </location>
</feature>
<dbReference type="AlphaFoldDB" id="A0A1H7LBA9"/>
<accession>A0A1H7LBA9</accession>
<dbReference type="NCBIfam" id="TIGR02532">
    <property type="entry name" value="IV_pilin_GFxxxE"/>
    <property type="match status" value="1"/>
</dbReference>
<evidence type="ECO:0000313" key="2">
    <source>
        <dbReference type="EMBL" id="SEK95805.1"/>
    </source>
</evidence>
<name>A0A1H7LBA9_9GAMM</name>
<keyword evidence="1" id="KW-0812">Transmembrane</keyword>
<keyword evidence="3" id="KW-1185">Reference proteome</keyword>
<organism evidence="2 3">
    <name type="scientific">Colwellia chukchiensis</name>
    <dbReference type="NCBI Taxonomy" id="641665"/>
    <lineage>
        <taxon>Bacteria</taxon>
        <taxon>Pseudomonadati</taxon>
        <taxon>Pseudomonadota</taxon>
        <taxon>Gammaproteobacteria</taxon>
        <taxon>Alteromonadales</taxon>
        <taxon>Colwelliaceae</taxon>
        <taxon>Colwellia</taxon>
    </lineage>
</organism>